<dbReference type="Proteomes" id="UP000422736">
    <property type="component" value="Chromosome 3"/>
</dbReference>
<name>A0ABX6ETP7_KLUMA</name>
<feature type="compositionally biased region" description="Basic residues" evidence="1">
    <location>
        <begin position="354"/>
        <end position="364"/>
    </location>
</feature>
<feature type="compositionally biased region" description="Polar residues" evidence="1">
    <location>
        <begin position="101"/>
        <end position="125"/>
    </location>
</feature>
<keyword evidence="3" id="KW-1185">Reference proteome</keyword>
<evidence type="ECO:0000313" key="2">
    <source>
        <dbReference type="EMBL" id="QGN15690.1"/>
    </source>
</evidence>
<feature type="compositionally biased region" description="Basic residues" evidence="1">
    <location>
        <begin position="311"/>
        <end position="325"/>
    </location>
</feature>
<protein>
    <submittedName>
        <fullName evidence="2">Protein EDC1</fullName>
    </submittedName>
</protein>
<feature type="compositionally biased region" description="Polar residues" evidence="1">
    <location>
        <begin position="254"/>
        <end position="285"/>
    </location>
</feature>
<dbReference type="EMBL" id="CP015056">
    <property type="protein sequence ID" value="QGN15690.1"/>
    <property type="molecule type" value="Genomic_DNA"/>
</dbReference>
<sequence length="395" mass="43455">MSTDTMYINSSRTMPSHKGRHQKPVRLQKPDRRIENQTKLRRQQSAETPFLPTKEQDDSMSQFAYSGYGNQDDFSTNKTSNDGLGNMGFVSDDLKQLLSMSTQGSLQQGESQRQHQPLPQTQAQVQGHHGGLQMSPSAGYPTSPLPPHQGLYGPVMIAPPFMVNNMPKPGPQSYIGVPNTTNMPAMYVPMNPGRPISHPPVYPPQMPNMVNQPVAFPPQPLQPHPVFQQQNQQPQLHSTQSNYQQLEHAETRAVMNTVQSRQTTPESKSSPQLSTDVNSLEQRQGNSDSYSTSNSNSNSNSISSSNSKQNSHNHSKSKSSKKKSSKRIDVIPPQQVPVTFSSPSAPSSRSSKSSSKKSNHGKNHLKSDDHSKCYAGATFATEAPQVTTLPKPSFV</sequence>
<feature type="compositionally biased region" description="Polar residues" evidence="1">
    <location>
        <begin position="236"/>
        <end position="245"/>
    </location>
</feature>
<feature type="compositionally biased region" description="Polar residues" evidence="1">
    <location>
        <begin position="1"/>
        <end position="14"/>
    </location>
</feature>
<feature type="compositionally biased region" description="Low complexity" evidence="1">
    <location>
        <begin position="286"/>
        <end position="310"/>
    </location>
</feature>
<feature type="compositionally biased region" description="Low complexity" evidence="1">
    <location>
        <begin position="224"/>
        <end position="235"/>
    </location>
</feature>
<gene>
    <name evidence="2" type="primary">EDC1</name>
    <name evidence="2" type="ORF">FIM1_2383</name>
</gene>
<feature type="region of interest" description="Disordered" evidence="1">
    <location>
        <begin position="1"/>
        <end position="68"/>
    </location>
</feature>
<evidence type="ECO:0000313" key="3">
    <source>
        <dbReference type="Proteomes" id="UP000422736"/>
    </source>
</evidence>
<feature type="region of interest" description="Disordered" evidence="1">
    <location>
        <begin position="101"/>
        <end position="142"/>
    </location>
</feature>
<feature type="compositionally biased region" description="Polar residues" evidence="1">
    <location>
        <begin position="59"/>
        <end position="68"/>
    </location>
</feature>
<proteinExistence type="predicted"/>
<feature type="compositionally biased region" description="Basic residues" evidence="1">
    <location>
        <begin position="15"/>
        <end position="26"/>
    </location>
</feature>
<feature type="compositionally biased region" description="Basic and acidic residues" evidence="1">
    <location>
        <begin position="28"/>
        <end position="38"/>
    </location>
</feature>
<evidence type="ECO:0000256" key="1">
    <source>
        <dbReference type="SAM" id="MobiDB-lite"/>
    </source>
</evidence>
<organism evidence="2 3">
    <name type="scientific">Kluyveromyces marxianus</name>
    <name type="common">Yeast</name>
    <name type="synonym">Candida kefyr</name>
    <dbReference type="NCBI Taxonomy" id="4911"/>
    <lineage>
        <taxon>Eukaryota</taxon>
        <taxon>Fungi</taxon>
        <taxon>Dikarya</taxon>
        <taxon>Ascomycota</taxon>
        <taxon>Saccharomycotina</taxon>
        <taxon>Saccharomycetes</taxon>
        <taxon>Saccharomycetales</taxon>
        <taxon>Saccharomycetaceae</taxon>
        <taxon>Kluyveromyces</taxon>
    </lineage>
</organism>
<reference evidence="2 3" key="1">
    <citation type="submission" date="2016-03" db="EMBL/GenBank/DDBJ databases">
        <title>How can Kluyveromyces marxianus grow so fast - potential evolutionary course in Saccharomyces Complex revealed by comparative genomics.</title>
        <authorList>
            <person name="Mo W."/>
            <person name="Lu W."/>
            <person name="Yang X."/>
            <person name="Qi J."/>
            <person name="Lv H."/>
        </authorList>
    </citation>
    <scope>NUCLEOTIDE SEQUENCE [LARGE SCALE GENOMIC DNA]</scope>
    <source>
        <strain evidence="2 3">FIM1</strain>
    </source>
</reference>
<accession>A0ABX6ETP7</accession>
<feature type="compositionally biased region" description="Low complexity" evidence="1">
    <location>
        <begin position="341"/>
        <end position="353"/>
    </location>
</feature>
<feature type="region of interest" description="Disordered" evidence="1">
    <location>
        <begin position="210"/>
        <end position="370"/>
    </location>
</feature>